<comment type="caution">
    <text evidence="1">The sequence shown here is derived from an EMBL/GenBank/DDBJ whole genome shotgun (WGS) entry which is preliminary data.</text>
</comment>
<protein>
    <recommendedName>
        <fullName evidence="3">Endonuclease/exonuclease/phosphatase domain-containing protein</fullName>
    </recommendedName>
</protein>
<organism evidence="1 2">
    <name type="scientific">Alligator mississippiensis</name>
    <name type="common">American alligator</name>
    <dbReference type="NCBI Taxonomy" id="8496"/>
    <lineage>
        <taxon>Eukaryota</taxon>
        <taxon>Metazoa</taxon>
        <taxon>Chordata</taxon>
        <taxon>Craniata</taxon>
        <taxon>Vertebrata</taxon>
        <taxon>Euteleostomi</taxon>
        <taxon>Archelosauria</taxon>
        <taxon>Archosauria</taxon>
        <taxon>Crocodylia</taxon>
        <taxon>Alligatoridae</taxon>
        <taxon>Alligatorinae</taxon>
        <taxon>Alligator</taxon>
    </lineage>
</organism>
<evidence type="ECO:0000313" key="2">
    <source>
        <dbReference type="Proteomes" id="UP000050525"/>
    </source>
</evidence>
<evidence type="ECO:0008006" key="3">
    <source>
        <dbReference type="Google" id="ProtNLM"/>
    </source>
</evidence>
<dbReference type="AlphaFoldDB" id="A0A151NRZ9"/>
<keyword evidence="2" id="KW-1185">Reference proteome</keyword>
<proteinExistence type="predicted"/>
<dbReference type="EMBL" id="AKHW03002337">
    <property type="protein sequence ID" value="KYO39245.1"/>
    <property type="molecule type" value="Genomic_DNA"/>
</dbReference>
<dbReference type="Gene3D" id="3.60.10.10">
    <property type="entry name" value="Endonuclease/exonuclease/phosphatase"/>
    <property type="match status" value="1"/>
</dbReference>
<sequence>MARELARCNINMSLHLSQNQCTTVISTYALTLHSNEEVKEKFYSSLNNALVSIPKDDKVILLDDINAQVVRDHKIWSRTIDKNHMKASTNGILLLTKCAQHGLIMTNTVFHQKDQLETTCRHLMSEHWHLLDYIIIQGRDLRDVLVMRAMKGSEDCWMDH</sequence>
<dbReference type="STRING" id="8496.A0A151NRZ9"/>
<evidence type="ECO:0000313" key="1">
    <source>
        <dbReference type="EMBL" id="KYO39245.1"/>
    </source>
</evidence>
<dbReference type="SUPFAM" id="SSF56219">
    <property type="entry name" value="DNase I-like"/>
    <property type="match status" value="1"/>
</dbReference>
<reference evidence="1 2" key="1">
    <citation type="journal article" date="2012" name="Genome Biol.">
        <title>Sequencing three crocodilian genomes to illuminate the evolution of archosaurs and amniotes.</title>
        <authorList>
            <person name="St John J.A."/>
            <person name="Braun E.L."/>
            <person name="Isberg S.R."/>
            <person name="Miles L.G."/>
            <person name="Chong A.Y."/>
            <person name="Gongora J."/>
            <person name="Dalzell P."/>
            <person name="Moran C."/>
            <person name="Bed'hom B."/>
            <person name="Abzhanov A."/>
            <person name="Burgess S.C."/>
            <person name="Cooksey A.M."/>
            <person name="Castoe T.A."/>
            <person name="Crawford N.G."/>
            <person name="Densmore L.D."/>
            <person name="Drew J.C."/>
            <person name="Edwards S.V."/>
            <person name="Faircloth B.C."/>
            <person name="Fujita M.K."/>
            <person name="Greenwold M.J."/>
            <person name="Hoffmann F.G."/>
            <person name="Howard J.M."/>
            <person name="Iguchi T."/>
            <person name="Janes D.E."/>
            <person name="Khan S.Y."/>
            <person name="Kohno S."/>
            <person name="de Koning A.J."/>
            <person name="Lance S.L."/>
            <person name="McCarthy F.M."/>
            <person name="McCormack J.E."/>
            <person name="Merchant M.E."/>
            <person name="Peterson D.G."/>
            <person name="Pollock D.D."/>
            <person name="Pourmand N."/>
            <person name="Raney B.J."/>
            <person name="Roessler K.A."/>
            <person name="Sanford J.R."/>
            <person name="Sawyer R.H."/>
            <person name="Schmidt C.J."/>
            <person name="Triplett E.W."/>
            <person name="Tuberville T.D."/>
            <person name="Venegas-Anaya M."/>
            <person name="Howard J.T."/>
            <person name="Jarvis E.D."/>
            <person name="Guillette L.J.Jr."/>
            <person name="Glenn T.C."/>
            <person name="Green R.E."/>
            <person name="Ray D.A."/>
        </authorList>
    </citation>
    <scope>NUCLEOTIDE SEQUENCE [LARGE SCALE GENOMIC DNA]</scope>
    <source>
        <strain evidence="1">KSC_2009_1</strain>
    </source>
</reference>
<accession>A0A151NRZ9</accession>
<gene>
    <name evidence="1" type="ORF">Y1Q_0004873</name>
</gene>
<name>A0A151NRZ9_ALLMI</name>
<dbReference type="InterPro" id="IPR036691">
    <property type="entry name" value="Endo/exonu/phosph_ase_sf"/>
</dbReference>
<dbReference type="Proteomes" id="UP000050525">
    <property type="component" value="Unassembled WGS sequence"/>
</dbReference>